<dbReference type="Proteomes" id="UP000003836">
    <property type="component" value="Unassembled WGS sequence"/>
</dbReference>
<accession>A0ABN0DIS1</accession>
<sequence>MGFFCTARYQKVRQFGAGREAAPFANGISTFQIDQPYFLSNALQQESRS</sequence>
<dbReference type="EMBL" id="AFWI01000112">
    <property type="protein sequence ID" value="EGU56536.1"/>
    <property type="molecule type" value="Genomic_DNA"/>
</dbReference>
<proteinExistence type="predicted"/>
<evidence type="ECO:0000313" key="1">
    <source>
        <dbReference type="EMBL" id="EGU56536.1"/>
    </source>
</evidence>
<keyword evidence="2" id="KW-1185">Reference proteome</keyword>
<reference evidence="1 2" key="1">
    <citation type="journal article" date="2012" name="Int. J. Syst. Evol. Microbiol.">
        <title>Vibrio caribbeanicus sp. nov., isolated from the marine sponge Scleritoderma cyanea.</title>
        <authorList>
            <person name="Hoffmann M."/>
            <person name="Monday S.R."/>
            <person name="Allard M.W."/>
            <person name="Strain E.A."/>
            <person name="Whittaker P."/>
            <person name="Naum M."/>
            <person name="McCarthy P.J."/>
            <person name="Lopez J.V."/>
            <person name="Fischer M."/>
            <person name="Brown E.W."/>
        </authorList>
    </citation>
    <scope>NUCLEOTIDE SEQUENCE [LARGE SCALE GENOMIC DNA]</scope>
    <source>
        <strain evidence="1 2">ATCC 19109</strain>
    </source>
</reference>
<evidence type="ECO:0000313" key="2">
    <source>
        <dbReference type="Proteomes" id="UP000003836"/>
    </source>
</evidence>
<protein>
    <submittedName>
        <fullName evidence="1">Uncharacterized protein</fullName>
    </submittedName>
</protein>
<organism evidence="1 2">
    <name type="scientific">Vibrio tubiashii ATCC 19109</name>
    <dbReference type="NCBI Taxonomy" id="1051646"/>
    <lineage>
        <taxon>Bacteria</taxon>
        <taxon>Pseudomonadati</taxon>
        <taxon>Pseudomonadota</taxon>
        <taxon>Gammaproteobacteria</taxon>
        <taxon>Vibrionales</taxon>
        <taxon>Vibrionaceae</taxon>
        <taxon>Vibrio</taxon>
        <taxon>Vibrio oreintalis group</taxon>
    </lineage>
</organism>
<name>A0ABN0DIS1_9VIBR</name>
<comment type="caution">
    <text evidence="1">The sequence shown here is derived from an EMBL/GenBank/DDBJ whole genome shotgun (WGS) entry which is preliminary data.</text>
</comment>
<gene>
    <name evidence="1" type="ORF">VITU9109_17618</name>
</gene>